<dbReference type="PANTHER" id="PTHR32089:SF112">
    <property type="entry name" value="LYSOZYME-LIKE PROTEIN-RELATED"/>
    <property type="match status" value="1"/>
</dbReference>
<reference evidence="6 7" key="1">
    <citation type="journal article" date="2016" name="Front. Microbiol.">
        <title>Microevolution Analysis of Bacillus coahuilensis Unveils Differences in Phosphorus Acquisition Strategies and Their Regulation.</title>
        <authorList>
            <person name="Gomez-Lunar Z."/>
            <person name="Hernandez-Gonzalez I."/>
            <person name="Rodriguez-Torres M.D."/>
            <person name="Souza V."/>
            <person name="Olmedo-Alvarez G."/>
        </authorList>
    </citation>
    <scope>NUCLEOTIDE SEQUENCE [LARGE SCALE GENOMIC DNA]</scope>
    <source>
        <strain evidence="7">p1.1.43</strain>
    </source>
</reference>
<evidence type="ECO:0000256" key="4">
    <source>
        <dbReference type="SAM" id="Phobius"/>
    </source>
</evidence>
<proteinExistence type="inferred from homology"/>
<keyword evidence="7" id="KW-1185">Reference proteome</keyword>
<gene>
    <name evidence="6" type="ORF">Q75_13300</name>
</gene>
<dbReference type="GO" id="GO:0016020">
    <property type="term" value="C:membrane"/>
    <property type="evidence" value="ECO:0007669"/>
    <property type="project" value="InterPro"/>
</dbReference>
<evidence type="ECO:0000313" key="6">
    <source>
        <dbReference type="EMBL" id="KUP05225.1"/>
    </source>
</evidence>
<organism evidence="6 7">
    <name type="scientific">Bacillus coahuilensis p1.1.43</name>
    <dbReference type="NCBI Taxonomy" id="1150625"/>
    <lineage>
        <taxon>Bacteria</taxon>
        <taxon>Bacillati</taxon>
        <taxon>Bacillota</taxon>
        <taxon>Bacilli</taxon>
        <taxon>Bacillales</taxon>
        <taxon>Bacillaceae</taxon>
        <taxon>Bacillus</taxon>
    </lineage>
</organism>
<dbReference type="PRINTS" id="PR00260">
    <property type="entry name" value="CHEMTRNSDUCR"/>
</dbReference>
<accession>A0A147K5Y2</accession>
<feature type="transmembrane region" description="Helical" evidence="4">
    <location>
        <begin position="50"/>
        <end position="71"/>
    </location>
</feature>
<comment type="caution">
    <text evidence="6">The sequence shown here is derived from an EMBL/GenBank/DDBJ whole genome shotgun (WGS) entry which is preliminary data.</text>
</comment>
<dbReference type="OrthoDB" id="107771at2"/>
<dbReference type="GO" id="GO:0006935">
    <property type="term" value="P:chemotaxis"/>
    <property type="evidence" value="ECO:0007669"/>
    <property type="project" value="InterPro"/>
</dbReference>
<dbReference type="AlphaFoldDB" id="A0A147K5Y2"/>
<keyword evidence="4" id="KW-0812">Transmembrane</keyword>
<dbReference type="Gene3D" id="1.10.287.950">
    <property type="entry name" value="Methyl-accepting chemotaxis protein"/>
    <property type="match status" value="1"/>
</dbReference>
<dbReference type="STRING" id="1150625.Q75_13300"/>
<keyword evidence="4" id="KW-0472">Membrane</keyword>
<dbReference type="EMBL" id="LDYG01000042">
    <property type="protein sequence ID" value="KUP05225.1"/>
    <property type="molecule type" value="Genomic_DNA"/>
</dbReference>
<comment type="similarity">
    <text evidence="2">Belongs to the methyl-accepting chemotaxis (MCP) protein family.</text>
</comment>
<evidence type="ECO:0000259" key="5">
    <source>
        <dbReference type="PROSITE" id="PS50111"/>
    </source>
</evidence>
<feature type="transmembrane region" description="Helical" evidence="4">
    <location>
        <begin position="20"/>
        <end position="38"/>
    </location>
</feature>
<dbReference type="SMART" id="SM00283">
    <property type="entry name" value="MA"/>
    <property type="match status" value="1"/>
</dbReference>
<keyword evidence="4" id="KW-1133">Transmembrane helix</keyword>
<dbReference type="PANTHER" id="PTHR32089">
    <property type="entry name" value="METHYL-ACCEPTING CHEMOTAXIS PROTEIN MCPB"/>
    <property type="match status" value="1"/>
</dbReference>
<keyword evidence="1 3" id="KW-0807">Transducer</keyword>
<protein>
    <recommendedName>
        <fullName evidence="5">Methyl-accepting transducer domain-containing protein</fullName>
    </recommendedName>
</protein>
<evidence type="ECO:0000256" key="3">
    <source>
        <dbReference type="PROSITE-ProRule" id="PRU00284"/>
    </source>
</evidence>
<evidence type="ECO:0000256" key="2">
    <source>
        <dbReference type="ARBA" id="ARBA00029447"/>
    </source>
</evidence>
<sequence length="426" mass="46130">MEQSKKANNVRKLFKYVGKTLLQGLLSGAVIIFIFSLLTDRSFFSIPHLALLVGIGLSFSLFGLVNFLAYANPFDEIQYYVERISQGDLSTSINQKKLGPLATFGEPLENMRMGLVKLVTHLQRTGHQVAQVTNEVTEQLYSSEDVIQTTEESISKFSYAIESLATGTRESATTMEEMTQGVQRIAETSVVATESSQSAADLATDGQGKIQSLTEQMNSIHDSFEDLAKTIRLFAEESNRIGEIVEAITNIAGQTNLLSLNASIEAARAGEAGKGFAVVAEEVRKLSEESNQSASQITSLIKGIQDKSQSALSAMVQTNQDVDKGISGAKETELAFKKILESIDLVNSQIQEISAVSEEMAAGSEEVAASIEEMASHGESSKSSIHELLDGTSMQAEVFAKVQNTSDVLKQSSEELSKVINVFKLS</sequence>
<dbReference type="InterPro" id="IPR004089">
    <property type="entry name" value="MCPsignal_dom"/>
</dbReference>
<dbReference type="GO" id="GO:0007165">
    <property type="term" value="P:signal transduction"/>
    <property type="evidence" value="ECO:0007669"/>
    <property type="project" value="UniProtKB-KW"/>
</dbReference>
<dbReference type="PROSITE" id="PS50111">
    <property type="entry name" value="CHEMOTAXIS_TRANSDUC_2"/>
    <property type="match status" value="1"/>
</dbReference>
<evidence type="ECO:0000256" key="1">
    <source>
        <dbReference type="ARBA" id="ARBA00023224"/>
    </source>
</evidence>
<dbReference type="PATRIC" id="fig|1150625.3.peg.2800"/>
<evidence type="ECO:0000313" key="7">
    <source>
        <dbReference type="Proteomes" id="UP000074108"/>
    </source>
</evidence>
<name>A0A147K5Y2_9BACI</name>
<dbReference type="InterPro" id="IPR004090">
    <property type="entry name" value="Chemotax_Me-accpt_rcpt"/>
</dbReference>
<dbReference type="GO" id="GO:0004888">
    <property type="term" value="F:transmembrane signaling receptor activity"/>
    <property type="evidence" value="ECO:0007669"/>
    <property type="project" value="InterPro"/>
</dbReference>
<dbReference type="Pfam" id="PF00015">
    <property type="entry name" value="MCPsignal"/>
    <property type="match status" value="1"/>
</dbReference>
<dbReference type="RefSeq" id="WP_059351632.1">
    <property type="nucleotide sequence ID" value="NZ_LDYG01000042.1"/>
</dbReference>
<dbReference type="Proteomes" id="UP000074108">
    <property type="component" value="Unassembled WGS sequence"/>
</dbReference>
<feature type="domain" description="Methyl-accepting transducer" evidence="5">
    <location>
        <begin position="139"/>
        <end position="375"/>
    </location>
</feature>
<dbReference type="CDD" id="cd11386">
    <property type="entry name" value="MCP_signal"/>
    <property type="match status" value="1"/>
</dbReference>
<dbReference type="SUPFAM" id="SSF58104">
    <property type="entry name" value="Methyl-accepting chemotaxis protein (MCP) signaling domain"/>
    <property type="match status" value="1"/>
</dbReference>